<keyword evidence="1" id="KW-0472">Membrane</keyword>
<evidence type="ECO:0000313" key="3">
    <source>
        <dbReference type="Proteomes" id="UP000030762"/>
    </source>
</evidence>
<keyword evidence="1" id="KW-1133">Transmembrane helix</keyword>
<name>T0R9X6_SAPDV</name>
<reference evidence="2 3" key="1">
    <citation type="submission" date="2012-04" db="EMBL/GenBank/DDBJ databases">
        <title>The Genome Sequence of Saprolegnia declina VS20.</title>
        <authorList>
            <consortium name="The Broad Institute Genome Sequencing Platform"/>
            <person name="Russ C."/>
            <person name="Nusbaum C."/>
            <person name="Tyler B."/>
            <person name="van West P."/>
            <person name="Dieguez-Uribeondo J."/>
            <person name="de Bruijn I."/>
            <person name="Tripathy S."/>
            <person name="Jiang R."/>
            <person name="Young S.K."/>
            <person name="Zeng Q."/>
            <person name="Gargeya S."/>
            <person name="Fitzgerald M."/>
            <person name="Haas B."/>
            <person name="Abouelleil A."/>
            <person name="Alvarado L."/>
            <person name="Arachchi H.M."/>
            <person name="Berlin A."/>
            <person name="Chapman S.B."/>
            <person name="Goldberg J."/>
            <person name="Griggs A."/>
            <person name="Gujja S."/>
            <person name="Hansen M."/>
            <person name="Howarth C."/>
            <person name="Imamovic A."/>
            <person name="Larimer J."/>
            <person name="McCowen C."/>
            <person name="Montmayeur A."/>
            <person name="Murphy C."/>
            <person name="Neiman D."/>
            <person name="Pearson M."/>
            <person name="Priest M."/>
            <person name="Roberts A."/>
            <person name="Saif S."/>
            <person name="Shea T."/>
            <person name="Sisk P."/>
            <person name="Sykes S."/>
            <person name="Wortman J."/>
            <person name="Nusbaum C."/>
            <person name="Birren B."/>
        </authorList>
    </citation>
    <scope>NUCLEOTIDE SEQUENCE [LARGE SCALE GENOMIC DNA]</scope>
    <source>
        <strain evidence="2 3">VS20</strain>
    </source>
</reference>
<organism evidence="2 3">
    <name type="scientific">Saprolegnia diclina (strain VS20)</name>
    <dbReference type="NCBI Taxonomy" id="1156394"/>
    <lineage>
        <taxon>Eukaryota</taxon>
        <taxon>Sar</taxon>
        <taxon>Stramenopiles</taxon>
        <taxon>Oomycota</taxon>
        <taxon>Saprolegniomycetes</taxon>
        <taxon>Saprolegniales</taxon>
        <taxon>Saprolegniaceae</taxon>
        <taxon>Saprolegnia</taxon>
    </lineage>
</organism>
<dbReference type="InParanoid" id="T0R9X6"/>
<keyword evidence="3" id="KW-1185">Reference proteome</keyword>
<gene>
    <name evidence="2" type="ORF">SDRG_15811</name>
</gene>
<dbReference type="RefSeq" id="XP_008620215.1">
    <property type="nucleotide sequence ID" value="XM_008621993.1"/>
</dbReference>
<dbReference type="EMBL" id="JH767234">
    <property type="protein sequence ID" value="EQC26322.1"/>
    <property type="molecule type" value="Genomic_DNA"/>
</dbReference>
<keyword evidence="1" id="KW-0812">Transmembrane</keyword>
<evidence type="ECO:0000256" key="1">
    <source>
        <dbReference type="SAM" id="Phobius"/>
    </source>
</evidence>
<proteinExistence type="predicted"/>
<dbReference type="OrthoDB" id="10360709at2759"/>
<sequence>MIISKDSVATTVVAIAAVLAIAQGVVAYRVSNAWLVSLFVLAHAQAAKAVAILLFLFAAAGLCSLVQPRGRRKVQLVVVFVFVAAYASLLGLVLDGMAIVQTNIEVTALFTSYQHRVDTVLNLEPGSVFSQAKDAGYLEWLPGGRATSDYSLGPNTELLEAYGNYSKAAARTFDAAYCLGQGKTFCDTLPFSSTIVLPGIWRNKNATRAMTSALATLPTTFANVTITSATTINSFCAQADATALAMSRNDNMTLQDVCVSCAELMKPMPTQYADVASYIQTTCPLTVARSEGLFCMARAHPFDAWSPINTETNQRRKVWNDDTLPYGKPSMSECFGHTLMAPARRDARTLAVALSALLLLNVVAFVYLWPLRQPDTTWASLKRGMKKLQKRWRRDELSIKAITNDVRLVESGPLATNNVVGCRTVQ</sequence>
<dbReference type="VEuPathDB" id="FungiDB:SDRG_15811"/>
<protein>
    <submittedName>
        <fullName evidence="2">Uncharacterized protein</fullName>
    </submittedName>
</protein>
<dbReference type="Proteomes" id="UP000030762">
    <property type="component" value="Unassembled WGS sequence"/>
</dbReference>
<evidence type="ECO:0000313" key="2">
    <source>
        <dbReference type="EMBL" id="EQC26322.1"/>
    </source>
</evidence>
<dbReference type="OMA" id="DAGYLEW"/>
<feature type="transmembrane region" description="Helical" evidence="1">
    <location>
        <begin position="34"/>
        <end position="62"/>
    </location>
</feature>
<dbReference type="AlphaFoldDB" id="T0R9X6"/>
<dbReference type="GeneID" id="19956538"/>
<accession>T0R9X6</accession>
<feature type="transmembrane region" description="Helical" evidence="1">
    <location>
        <begin position="350"/>
        <end position="369"/>
    </location>
</feature>
<feature type="transmembrane region" description="Helical" evidence="1">
    <location>
        <begin position="74"/>
        <end position="94"/>
    </location>
</feature>